<dbReference type="InterPro" id="IPR029063">
    <property type="entry name" value="SAM-dependent_MTases_sf"/>
</dbReference>
<sequence length="291" mass="30605">MAEALDAVLGLCADGELPPGIALAQLCLAATDEQGARHALAHALADAAPAPRRRLAAVYALWNATPAAFAVTRAVASTSAEVDTERTPATWARAFDAAAAISPEAAVALYSLGRPDLLASATAEIVDDLRARGVLGADRRVVDVGCGIGRILAALAPRVKEAVGIEVSAVMIAEARKRCAGLENITLAPGSGSDLAPCSSAAYELVLFVDSFPYVVASGPALVVANLREAHRVLRPRSRLLIYNYSYRGSDDDDRHDVSRLAGELGFHVLENGRRGLRRWDGAVFDLMRTG</sequence>
<dbReference type="Gene3D" id="3.40.50.150">
    <property type="entry name" value="Vaccinia Virus protein VP39"/>
    <property type="match status" value="1"/>
</dbReference>
<dbReference type="EMBL" id="BMGG01000007">
    <property type="protein sequence ID" value="GGC78437.1"/>
    <property type="molecule type" value="Genomic_DNA"/>
</dbReference>
<dbReference type="PANTHER" id="PTHR42912:SF45">
    <property type="entry name" value="23S RRNA (GUANINE(745)-N(1))-METHYLTRANSFERASE"/>
    <property type="match status" value="1"/>
</dbReference>
<dbReference type="InterPro" id="IPR041698">
    <property type="entry name" value="Methyltransf_25"/>
</dbReference>
<dbReference type="CDD" id="cd02440">
    <property type="entry name" value="AdoMet_MTases"/>
    <property type="match status" value="1"/>
</dbReference>
<dbReference type="SUPFAM" id="SSF53335">
    <property type="entry name" value="S-adenosyl-L-methionine-dependent methyltransferases"/>
    <property type="match status" value="1"/>
</dbReference>
<organism evidence="2 3">
    <name type="scientific">Chelatococcus reniformis</name>
    <dbReference type="NCBI Taxonomy" id="1494448"/>
    <lineage>
        <taxon>Bacteria</taxon>
        <taxon>Pseudomonadati</taxon>
        <taxon>Pseudomonadota</taxon>
        <taxon>Alphaproteobacteria</taxon>
        <taxon>Hyphomicrobiales</taxon>
        <taxon>Chelatococcaceae</taxon>
        <taxon>Chelatococcus</taxon>
    </lineage>
</organism>
<protein>
    <submittedName>
        <fullName evidence="2">Type 11 methyltransferase</fullName>
    </submittedName>
</protein>
<dbReference type="Pfam" id="PF13649">
    <property type="entry name" value="Methyltransf_25"/>
    <property type="match status" value="1"/>
</dbReference>
<accession>A0A916UM30</accession>
<comment type="caution">
    <text evidence="2">The sequence shown here is derived from an EMBL/GenBank/DDBJ whole genome shotgun (WGS) entry which is preliminary data.</text>
</comment>
<name>A0A916UM30_9HYPH</name>
<keyword evidence="2" id="KW-0489">Methyltransferase</keyword>
<dbReference type="Proteomes" id="UP000637002">
    <property type="component" value="Unassembled WGS sequence"/>
</dbReference>
<feature type="domain" description="Methyltransferase" evidence="1">
    <location>
        <begin position="141"/>
        <end position="236"/>
    </location>
</feature>
<gene>
    <name evidence="2" type="ORF">GCM10010994_40790</name>
</gene>
<proteinExistence type="predicted"/>
<evidence type="ECO:0000313" key="2">
    <source>
        <dbReference type="EMBL" id="GGC78437.1"/>
    </source>
</evidence>
<keyword evidence="3" id="KW-1185">Reference proteome</keyword>
<reference evidence="2" key="2">
    <citation type="submission" date="2020-09" db="EMBL/GenBank/DDBJ databases">
        <authorList>
            <person name="Sun Q."/>
            <person name="Zhou Y."/>
        </authorList>
    </citation>
    <scope>NUCLEOTIDE SEQUENCE</scope>
    <source>
        <strain evidence="2">CGMCC 1.12919</strain>
    </source>
</reference>
<dbReference type="PANTHER" id="PTHR42912">
    <property type="entry name" value="METHYLTRANSFERASE"/>
    <property type="match status" value="1"/>
</dbReference>
<dbReference type="GO" id="GO:0008168">
    <property type="term" value="F:methyltransferase activity"/>
    <property type="evidence" value="ECO:0007669"/>
    <property type="project" value="UniProtKB-KW"/>
</dbReference>
<reference evidence="2" key="1">
    <citation type="journal article" date="2014" name="Int. J. Syst. Evol. Microbiol.">
        <title>Complete genome sequence of Corynebacterium casei LMG S-19264T (=DSM 44701T), isolated from a smear-ripened cheese.</title>
        <authorList>
            <consortium name="US DOE Joint Genome Institute (JGI-PGF)"/>
            <person name="Walter F."/>
            <person name="Albersmeier A."/>
            <person name="Kalinowski J."/>
            <person name="Ruckert C."/>
        </authorList>
    </citation>
    <scope>NUCLEOTIDE SEQUENCE</scope>
    <source>
        <strain evidence="2">CGMCC 1.12919</strain>
    </source>
</reference>
<dbReference type="InterPro" id="IPR050508">
    <property type="entry name" value="Methyltransf_Superfamily"/>
</dbReference>
<dbReference type="AlphaFoldDB" id="A0A916UM30"/>
<keyword evidence="2" id="KW-0808">Transferase</keyword>
<evidence type="ECO:0000259" key="1">
    <source>
        <dbReference type="Pfam" id="PF13649"/>
    </source>
</evidence>
<evidence type="ECO:0000313" key="3">
    <source>
        <dbReference type="Proteomes" id="UP000637002"/>
    </source>
</evidence>
<dbReference type="GO" id="GO:0032259">
    <property type="term" value="P:methylation"/>
    <property type="evidence" value="ECO:0007669"/>
    <property type="project" value="UniProtKB-KW"/>
</dbReference>